<proteinExistence type="predicted"/>
<evidence type="ECO:0008006" key="3">
    <source>
        <dbReference type="Google" id="ProtNLM"/>
    </source>
</evidence>
<accession>A0A1I3KRP0</accession>
<reference evidence="1 2" key="1">
    <citation type="submission" date="2016-10" db="EMBL/GenBank/DDBJ databases">
        <authorList>
            <person name="de Groot N.N."/>
        </authorList>
    </citation>
    <scope>NUCLEOTIDE SEQUENCE [LARGE SCALE GENOMIC DNA]</scope>
    <source>
        <strain evidence="1 2">LMG 23650</strain>
    </source>
</reference>
<dbReference type="RefSeq" id="WP_091011732.1">
    <property type="nucleotide sequence ID" value="NZ_CP041743.1"/>
</dbReference>
<keyword evidence="2" id="KW-1185">Reference proteome</keyword>
<gene>
    <name evidence="1" type="ORF">SAMN05192543_10491</name>
</gene>
<dbReference type="OrthoDB" id="9810122at2"/>
<organism evidence="1 2">
    <name type="scientific">Paraburkholderia megapolitana</name>
    <dbReference type="NCBI Taxonomy" id="420953"/>
    <lineage>
        <taxon>Bacteria</taxon>
        <taxon>Pseudomonadati</taxon>
        <taxon>Pseudomonadota</taxon>
        <taxon>Betaproteobacteria</taxon>
        <taxon>Burkholderiales</taxon>
        <taxon>Burkholderiaceae</taxon>
        <taxon>Paraburkholderia</taxon>
    </lineage>
</organism>
<sequence length="249" mass="28318">MHGSPLPVDLSGLAPSLYAQGCEERILSRLMERIAPTNRFCVDIGASDGLRNSNTALLLRECGWQGLLVEGSSYRYEKLKANYGDIQSVQLRHERIQPDKVNELLATAGVPEDFDLLSIDIDGNDYWIWRGLDAFQPRIVVIEYNPYYTPPERWVMCFNPDHGWDGSTYYGASLESLYHLGKNKGYELVCCDDMGNNAFFVRRDLYPLLGIVSNDPSVLFRPAMYKLRYVGQNTFLSGHPYRYGPAEQI</sequence>
<dbReference type="EMBL" id="FOQU01000004">
    <property type="protein sequence ID" value="SFI75030.1"/>
    <property type="molecule type" value="Genomic_DNA"/>
</dbReference>
<evidence type="ECO:0000313" key="2">
    <source>
        <dbReference type="Proteomes" id="UP000199548"/>
    </source>
</evidence>
<evidence type="ECO:0000313" key="1">
    <source>
        <dbReference type="EMBL" id="SFI75030.1"/>
    </source>
</evidence>
<dbReference type="SUPFAM" id="SSF53335">
    <property type="entry name" value="S-adenosyl-L-methionine-dependent methyltransferases"/>
    <property type="match status" value="1"/>
</dbReference>
<dbReference type="InterPro" id="IPR029063">
    <property type="entry name" value="SAM-dependent_MTases_sf"/>
</dbReference>
<dbReference type="AlphaFoldDB" id="A0A1I3KRP0"/>
<dbReference type="STRING" id="420953.SAMN05192543_10491"/>
<protein>
    <recommendedName>
        <fullName evidence="3">Methyltransferase FkbM domain-containing protein</fullName>
    </recommendedName>
</protein>
<dbReference type="Proteomes" id="UP000199548">
    <property type="component" value="Unassembled WGS sequence"/>
</dbReference>
<name>A0A1I3KRP0_9BURK</name>